<dbReference type="EMBL" id="RBXR01000001">
    <property type="protein sequence ID" value="RKT72230.1"/>
    <property type="molecule type" value="Genomic_DNA"/>
</dbReference>
<gene>
    <name evidence="3" type="ORF">DFJ66_5538</name>
</gene>
<keyword evidence="2" id="KW-1133">Transmembrane helix</keyword>
<evidence type="ECO:0000256" key="1">
    <source>
        <dbReference type="SAM" id="MobiDB-lite"/>
    </source>
</evidence>
<keyword evidence="4" id="KW-1185">Reference proteome</keyword>
<keyword evidence="2" id="KW-0472">Membrane</keyword>
<feature type="transmembrane region" description="Helical" evidence="2">
    <location>
        <begin position="84"/>
        <end position="106"/>
    </location>
</feature>
<dbReference type="OrthoDB" id="3687320at2"/>
<proteinExistence type="predicted"/>
<dbReference type="RefSeq" id="WP_121225106.1">
    <property type="nucleotide sequence ID" value="NZ_JBIUBA010000017.1"/>
</dbReference>
<dbReference type="AlphaFoldDB" id="A0A495XDA4"/>
<dbReference type="SUPFAM" id="SSF81995">
    <property type="entry name" value="beta-sandwich domain of Sec23/24"/>
    <property type="match status" value="1"/>
</dbReference>
<dbReference type="Proteomes" id="UP000272729">
    <property type="component" value="Unassembled WGS sequence"/>
</dbReference>
<accession>A0A495XDA4</accession>
<feature type="compositionally biased region" description="Low complexity" evidence="1">
    <location>
        <begin position="28"/>
        <end position="47"/>
    </location>
</feature>
<organism evidence="3 4">
    <name type="scientific">Saccharothrix variisporea</name>
    <dbReference type="NCBI Taxonomy" id="543527"/>
    <lineage>
        <taxon>Bacteria</taxon>
        <taxon>Bacillati</taxon>
        <taxon>Actinomycetota</taxon>
        <taxon>Actinomycetes</taxon>
        <taxon>Pseudonocardiales</taxon>
        <taxon>Pseudonocardiaceae</taxon>
        <taxon>Saccharothrix</taxon>
    </lineage>
</organism>
<protein>
    <submittedName>
        <fullName evidence="3">Uncharacterized protein</fullName>
    </submittedName>
</protein>
<keyword evidence="2" id="KW-0812">Transmembrane</keyword>
<sequence length="282" mass="30142">MNAPQNWPQQPQQPHQTQPGYGPPAGAPAPGYGQPQGAPGYGQPQGAPGYGQPQGGPNYSQPQGAPGGYGPQPPQPPKKKRTGLIVGVIVAVVVLVIGGVFGSMYLEYTEDVGGGPGEQPTDVCAISDDLKQQAKTSSFRLVVKPHDGKSGLKHSHCMWEQAKGKDGKNPRTLSIHVYDYRVHLKDPKKNLESAESEYASLAQFPLEGDQAKPTDGLGDQATFIKPGIGTDKTHIGLVVRKGEIVYLIDYFGRDKGFFSDSEFPVDQAEAVVRKAAEEMLAK</sequence>
<feature type="region of interest" description="Disordered" evidence="1">
    <location>
        <begin position="1"/>
        <end position="80"/>
    </location>
</feature>
<evidence type="ECO:0000313" key="4">
    <source>
        <dbReference type="Proteomes" id="UP000272729"/>
    </source>
</evidence>
<feature type="compositionally biased region" description="Low complexity" evidence="1">
    <location>
        <begin position="1"/>
        <end position="20"/>
    </location>
</feature>
<comment type="caution">
    <text evidence="3">The sequence shown here is derived from an EMBL/GenBank/DDBJ whole genome shotgun (WGS) entry which is preliminary data.</text>
</comment>
<evidence type="ECO:0000313" key="3">
    <source>
        <dbReference type="EMBL" id="RKT72230.1"/>
    </source>
</evidence>
<feature type="compositionally biased region" description="Low complexity" evidence="1">
    <location>
        <begin position="55"/>
        <end position="64"/>
    </location>
</feature>
<reference evidence="3 4" key="1">
    <citation type="submission" date="2018-10" db="EMBL/GenBank/DDBJ databases">
        <title>Sequencing the genomes of 1000 actinobacteria strains.</title>
        <authorList>
            <person name="Klenk H.-P."/>
        </authorList>
    </citation>
    <scope>NUCLEOTIDE SEQUENCE [LARGE SCALE GENOMIC DNA]</scope>
    <source>
        <strain evidence="3 4">DSM 43911</strain>
    </source>
</reference>
<evidence type="ECO:0000256" key="2">
    <source>
        <dbReference type="SAM" id="Phobius"/>
    </source>
</evidence>
<name>A0A495XDA4_9PSEU</name>